<protein>
    <recommendedName>
        <fullName evidence="3">Di-and tripeptidase</fullName>
    </recommendedName>
</protein>
<keyword evidence="2" id="KW-1185">Reference proteome</keyword>
<dbReference type="KEGG" id="avu:BK816_02855"/>
<proteinExistence type="predicted"/>
<sequence length="256" mass="26821">MGILNMAKGLAAKAASPVMIDKFEPQILTMIDKAMDLAAPLVSRRVKSLRESDPEATNQDLLDQVAARFVKSASVTAGATGAVGFMPGIGTAAAIGLSAAQLSAFFTQTAYFVLLALEIEGLQAIDKDQRRGLMLTALLGPDGPALAARELGTTSSLWAQSILKMMAGAKGPRLNKFLAKYAARRAKKAATKQLLGRAMPLGLGALVGYFGTRKIAREVVAGAYAGLGHLELPNFDETGEADPEFAELAEKASAEN</sequence>
<dbReference type="RefSeq" id="WP_071163835.1">
    <property type="nucleotide sequence ID" value="NZ_CP017812.1"/>
</dbReference>
<dbReference type="EMBL" id="CP017812">
    <property type="protein sequence ID" value="AOZ72369.1"/>
    <property type="molecule type" value="Genomic_DNA"/>
</dbReference>
<dbReference type="STRING" id="1912795.BK816_02855"/>
<dbReference type="OrthoDB" id="5244605at2"/>
<name>A0A1D9MJK4_9ACTO</name>
<evidence type="ECO:0008006" key="3">
    <source>
        <dbReference type="Google" id="ProtNLM"/>
    </source>
</evidence>
<organism evidence="1 2">
    <name type="scientific">Boudabousia tangfeifanii</name>
    <dbReference type="NCBI Taxonomy" id="1912795"/>
    <lineage>
        <taxon>Bacteria</taxon>
        <taxon>Bacillati</taxon>
        <taxon>Actinomycetota</taxon>
        <taxon>Actinomycetes</taxon>
        <taxon>Actinomycetales</taxon>
        <taxon>Actinomycetaceae</taxon>
        <taxon>Boudabousia</taxon>
    </lineage>
</organism>
<reference evidence="1 2" key="1">
    <citation type="submission" date="2016-10" db="EMBL/GenBank/DDBJ databases">
        <title>Actinomyces aegypiusis sp. nov., isolated from the Aegypius monachus in Qinghai Tibet Plateau China.</title>
        <authorList>
            <person name="Wang Y."/>
        </authorList>
    </citation>
    <scope>NUCLEOTIDE SEQUENCE [LARGE SCALE GENOMIC DNA]</scope>
    <source>
        <strain evidence="1 2">VUL4_3</strain>
    </source>
</reference>
<dbReference type="Proteomes" id="UP000176288">
    <property type="component" value="Chromosome"/>
</dbReference>
<evidence type="ECO:0000313" key="1">
    <source>
        <dbReference type="EMBL" id="AOZ72369.1"/>
    </source>
</evidence>
<accession>A0A1D9MJK4</accession>
<evidence type="ECO:0000313" key="2">
    <source>
        <dbReference type="Proteomes" id="UP000176288"/>
    </source>
</evidence>
<gene>
    <name evidence="1" type="ORF">BK816_02855</name>
</gene>
<dbReference type="AlphaFoldDB" id="A0A1D9MJK4"/>